<name>A0A6H2A0V4_9ZZZZ</name>
<dbReference type="EMBL" id="MT144409">
    <property type="protein sequence ID" value="QJA53281.1"/>
    <property type="molecule type" value="Genomic_DNA"/>
</dbReference>
<accession>A0A6H2A0V4</accession>
<reference evidence="1" key="1">
    <citation type="submission" date="2020-03" db="EMBL/GenBank/DDBJ databases">
        <title>The deep terrestrial virosphere.</title>
        <authorList>
            <person name="Holmfeldt K."/>
            <person name="Nilsson E."/>
            <person name="Simone D."/>
            <person name="Lopez-Fernandez M."/>
            <person name="Wu X."/>
            <person name="de Brujin I."/>
            <person name="Lundin D."/>
            <person name="Andersson A."/>
            <person name="Bertilsson S."/>
            <person name="Dopson M."/>
        </authorList>
    </citation>
    <scope>NUCLEOTIDE SEQUENCE</scope>
    <source>
        <strain evidence="1">TM448A03380</strain>
    </source>
</reference>
<dbReference type="AlphaFoldDB" id="A0A6H2A0V4"/>
<evidence type="ECO:0000313" key="1">
    <source>
        <dbReference type="EMBL" id="QJA53281.1"/>
    </source>
</evidence>
<sequence>MNIIFCDEDIDGFITFYMDKKSAVKDGFYSRYKDGVYFVINKNMNIGEREGL</sequence>
<gene>
    <name evidence="1" type="ORF">TM448A03380_0002</name>
</gene>
<organism evidence="1">
    <name type="scientific">viral metagenome</name>
    <dbReference type="NCBI Taxonomy" id="1070528"/>
    <lineage>
        <taxon>unclassified sequences</taxon>
        <taxon>metagenomes</taxon>
        <taxon>organismal metagenomes</taxon>
    </lineage>
</organism>
<proteinExistence type="predicted"/>
<protein>
    <submittedName>
        <fullName evidence="1">Uncharacterized protein</fullName>
    </submittedName>
</protein>